<dbReference type="PANTHER" id="PTHR43484:SF1">
    <property type="entry name" value="FLAGELLAR MOTOR SWITCH PROTEIN FLIN"/>
    <property type="match status" value="1"/>
</dbReference>
<dbReference type="RefSeq" id="WP_135251489.1">
    <property type="nucleotide sequence ID" value="NZ_SMLK01000009.1"/>
</dbReference>
<keyword evidence="5" id="KW-0145">Chemotaxis</keyword>
<protein>
    <recommendedName>
        <fullName evidence="3">Flagellar motor switch protein FliN</fullName>
    </recommendedName>
</protein>
<gene>
    <name evidence="10" type="ORF">EZ216_19640</name>
</gene>
<dbReference type="OrthoDB" id="8820851at2"/>
<accession>A0A4Z0BG19</accession>
<evidence type="ECO:0000313" key="11">
    <source>
        <dbReference type="Proteomes" id="UP000297839"/>
    </source>
</evidence>
<dbReference type="PANTHER" id="PTHR43484">
    <property type="match status" value="1"/>
</dbReference>
<dbReference type="InterPro" id="IPR036429">
    <property type="entry name" value="SpoA-like_sf"/>
</dbReference>
<dbReference type="Pfam" id="PF01052">
    <property type="entry name" value="FliMN_C"/>
    <property type="match status" value="1"/>
</dbReference>
<evidence type="ECO:0000256" key="7">
    <source>
        <dbReference type="ARBA" id="ARBA00023136"/>
    </source>
</evidence>
<dbReference type="SUPFAM" id="SSF101801">
    <property type="entry name" value="Surface presentation of antigens (SPOA)"/>
    <property type="match status" value="1"/>
</dbReference>
<dbReference type="Proteomes" id="UP000297839">
    <property type="component" value="Unassembled WGS sequence"/>
</dbReference>
<dbReference type="GO" id="GO:0071973">
    <property type="term" value="P:bacterial-type flagellum-dependent cell motility"/>
    <property type="evidence" value="ECO:0007669"/>
    <property type="project" value="InterPro"/>
</dbReference>
<keyword evidence="7" id="KW-0472">Membrane</keyword>
<dbReference type="GO" id="GO:0006935">
    <property type="term" value="P:chemotaxis"/>
    <property type="evidence" value="ECO:0007669"/>
    <property type="project" value="UniProtKB-KW"/>
</dbReference>
<evidence type="ECO:0000313" key="10">
    <source>
        <dbReference type="EMBL" id="TFY97074.1"/>
    </source>
</evidence>
<evidence type="ECO:0000256" key="2">
    <source>
        <dbReference type="ARBA" id="ARBA00009226"/>
    </source>
</evidence>
<comment type="similarity">
    <text evidence="2">Belongs to the FliN/MopA/SpaO family.</text>
</comment>
<evidence type="ECO:0000256" key="3">
    <source>
        <dbReference type="ARBA" id="ARBA00021897"/>
    </source>
</evidence>
<dbReference type="PRINTS" id="PR00956">
    <property type="entry name" value="FLGMOTORFLIN"/>
</dbReference>
<feature type="domain" description="Flagellar motor switch protein FliN-like C-terminal" evidence="9">
    <location>
        <begin position="44"/>
        <end position="112"/>
    </location>
</feature>
<evidence type="ECO:0000256" key="1">
    <source>
        <dbReference type="ARBA" id="ARBA00004413"/>
    </source>
</evidence>
<keyword evidence="6" id="KW-0283">Flagellar rotation</keyword>
<evidence type="ECO:0000256" key="8">
    <source>
        <dbReference type="SAM" id="MobiDB-lite"/>
    </source>
</evidence>
<dbReference type="InterPro" id="IPR051469">
    <property type="entry name" value="FliN/MopA/SpaO"/>
</dbReference>
<name>A0A4Z0BG19_9BURK</name>
<keyword evidence="4" id="KW-1003">Cell membrane</keyword>
<dbReference type="InterPro" id="IPR001543">
    <property type="entry name" value="FliN-like_C"/>
</dbReference>
<keyword evidence="10" id="KW-0966">Cell projection</keyword>
<evidence type="ECO:0000256" key="6">
    <source>
        <dbReference type="ARBA" id="ARBA00022779"/>
    </source>
</evidence>
<reference evidence="10 11" key="1">
    <citation type="submission" date="2019-03" db="EMBL/GenBank/DDBJ databases">
        <title>Ramlibacter sp. 18x22-1, whole genome shotgun sequence.</title>
        <authorList>
            <person name="Zhang X."/>
            <person name="Feng G."/>
            <person name="Zhu H."/>
        </authorList>
    </citation>
    <scope>NUCLEOTIDE SEQUENCE [LARGE SCALE GENOMIC DNA]</scope>
    <source>
        <strain evidence="10 11">18x22-1</strain>
    </source>
</reference>
<evidence type="ECO:0000256" key="5">
    <source>
        <dbReference type="ARBA" id="ARBA00022500"/>
    </source>
</evidence>
<dbReference type="GO" id="GO:0005886">
    <property type="term" value="C:plasma membrane"/>
    <property type="evidence" value="ECO:0007669"/>
    <property type="project" value="UniProtKB-SubCell"/>
</dbReference>
<dbReference type="AlphaFoldDB" id="A0A4Z0BG19"/>
<dbReference type="EMBL" id="SMLK01000009">
    <property type="protein sequence ID" value="TFY97074.1"/>
    <property type="molecule type" value="Genomic_DNA"/>
</dbReference>
<dbReference type="Gene3D" id="2.30.330.10">
    <property type="entry name" value="SpoA-like"/>
    <property type="match status" value="1"/>
</dbReference>
<comment type="caution">
    <text evidence="10">The sequence shown here is derived from an EMBL/GenBank/DDBJ whole genome shotgun (WGS) entry which is preliminary data.</text>
</comment>
<dbReference type="GO" id="GO:0009425">
    <property type="term" value="C:bacterial-type flagellum basal body"/>
    <property type="evidence" value="ECO:0007669"/>
    <property type="project" value="InterPro"/>
</dbReference>
<keyword evidence="10" id="KW-0282">Flagellum</keyword>
<sequence>MSQMIESFMNGAAEQAPRLQPIVLDEAPQDGQPGAAVQPAANPLHAVKVQLQVCVGRAQMSVGQLLGAREHEVLVLDREVEQPVDLLLEGRVVARGQLVAVDGRFGVRVTELPLPLKF</sequence>
<proteinExistence type="inferred from homology"/>
<dbReference type="InterPro" id="IPR001172">
    <property type="entry name" value="FliN_T3SS_HrcQb"/>
</dbReference>
<comment type="subcellular location">
    <subcellularLocation>
        <location evidence="1">Cell membrane</location>
        <topology evidence="1">Peripheral membrane protein</topology>
        <orientation evidence="1">Cytoplasmic side</orientation>
    </subcellularLocation>
</comment>
<keyword evidence="10" id="KW-0969">Cilium</keyword>
<organism evidence="10 11">
    <name type="scientific">Ramlibacter humi</name>
    <dbReference type="NCBI Taxonomy" id="2530451"/>
    <lineage>
        <taxon>Bacteria</taxon>
        <taxon>Pseudomonadati</taxon>
        <taxon>Pseudomonadota</taxon>
        <taxon>Betaproteobacteria</taxon>
        <taxon>Burkholderiales</taxon>
        <taxon>Comamonadaceae</taxon>
        <taxon>Ramlibacter</taxon>
    </lineage>
</organism>
<feature type="region of interest" description="Disordered" evidence="8">
    <location>
        <begin position="19"/>
        <end position="38"/>
    </location>
</feature>
<dbReference type="GO" id="GO:0003774">
    <property type="term" value="F:cytoskeletal motor activity"/>
    <property type="evidence" value="ECO:0007669"/>
    <property type="project" value="InterPro"/>
</dbReference>
<keyword evidence="11" id="KW-1185">Reference proteome</keyword>
<evidence type="ECO:0000256" key="4">
    <source>
        <dbReference type="ARBA" id="ARBA00022475"/>
    </source>
</evidence>
<evidence type="ECO:0000259" key="9">
    <source>
        <dbReference type="Pfam" id="PF01052"/>
    </source>
</evidence>